<keyword evidence="2" id="KW-0472">Membrane</keyword>
<evidence type="ECO:0000256" key="1">
    <source>
        <dbReference type="SAM" id="MobiDB-lite"/>
    </source>
</evidence>
<feature type="compositionally biased region" description="Low complexity" evidence="1">
    <location>
        <begin position="1"/>
        <end position="18"/>
    </location>
</feature>
<evidence type="ECO:0000313" key="3">
    <source>
        <dbReference type="EMBL" id="PON86674.1"/>
    </source>
</evidence>
<accession>A0A2P5EMA0</accession>
<dbReference type="InterPro" id="IPR040411">
    <property type="entry name" value="At5g23160-like"/>
</dbReference>
<feature type="compositionally biased region" description="Polar residues" evidence="1">
    <location>
        <begin position="102"/>
        <end position="111"/>
    </location>
</feature>
<keyword evidence="2" id="KW-0812">Transmembrane</keyword>
<dbReference type="InParanoid" id="A0A2P5EMA0"/>
<keyword evidence="4" id="KW-1185">Reference proteome</keyword>
<feature type="region of interest" description="Disordered" evidence="1">
    <location>
        <begin position="90"/>
        <end position="111"/>
    </location>
</feature>
<keyword evidence="2" id="KW-1133">Transmembrane helix</keyword>
<feature type="transmembrane region" description="Helical" evidence="2">
    <location>
        <begin position="189"/>
        <end position="217"/>
    </location>
</feature>
<feature type="region of interest" description="Disordered" evidence="1">
    <location>
        <begin position="1"/>
        <end position="21"/>
    </location>
</feature>
<reference evidence="4" key="1">
    <citation type="submission" date="2016-06" db="EMBL/GenBank/DDBJ databases">
        <title>Parallel loss of symbiosis genes in relatives of nitrogen-fixing non-legume Parasponia.</title>
        <authorList>
            <person name="Van Velzen R."/>
            <person name="Holmer R."/>
            <person name="Bu F."/>
            <person name="Rutten L."/>
            <person name="Van Zeijl A."/>
            <person name="Liu W."/>
            <person name="Santuari L."/>
            <person name="Cao Q."/>
            <person name="Sharma T."/>
            <person name="Shen D."/>
            <person name="Roswanjaya Y."/>
            <person name="Wardhani T."/>
            <person name="Kalhor M.S."/>
            <person name="Jansen J."/>
            <person name="Van den Hoogen J."/>
            <person name="Gungor B."/>
            <person name="Hartog M."/>
            <person name="Hontelez J."/>
            <person name="Verver J."/>
            <person name="Yang W.-C."/>
            <person name="Schijlen E."/>
            <person name="Repin R."/>
            <person name="Schilthuizen M."/>
            <person name="Schranz E."/>
            <person name="Heidstra R."/>
            <person name="Miyata K."/>
            <person name="Fedorova E."/>
            <person name="Kohlen W."/>
            <person name="Bisseling T."/>
            <person name="Smit S."/>
            <person name="Geurts R."/>
        </authorList>
    </citation>
    <scope>NUCLEOTIDE SEQUENCE [LARGE SCALE GENOMIC DNA]</scope>
    <source>
        <strain evidence="4">cv. RG33-2</strain>
    </source>
</reference>
<dbReference type="Proteomes" id="UP000237000">
    <property type="component" value="Unassembled WGS sequence"/>
</dbReference>
<dbReference type="PANTHER" id="PTHR34379:SF6">
    <property type="entry name" value="PROTEIN 3F"/>
    <property type="match status" value="1"/>
</dbReference>
<dbReference type="PANTHER" id="PTHR34379">
    <property type="entry name" value="OS07G0553800 PROTEIN"/>
    <property type="match status" value="1"/>
</dbReference>
<organism evidence="3 4">
    <name type="scientific">Trema orientale</name>
    <name type="common">Charcoal tree</name>
    <name type="synonym">Celtis orientalis</name>
    <dbReference type="NCBI Taxonomy" id="63057"/>
    <lineage>
        <taxon>Eukaryota</taxon>
        <taxon>Viridiplantae</taxon>
        <taxon>Streptophyta</taxon>
        <taxon>Embryophyta</taxon>
        <taxon>Tracheophyta</taxon>
        <taxon>Spermatophyta</taxon>
        <taxon>Magnoliopsida</taxon>
        <taxon>eudicotyledons</taxon>
        <taxon>Gunneridae</taxon>
        <taxon>Pentapetalae</taxon>
        <taxon>rosids</taxon>
        <taxon>fabids</taxon>
        <taxon>Rosales</taxon>
        <taxon>Cannabaceae</taxon>
        <taxon>Trema</taxon>
    </lineage>
</organism>
<gene>
    <name evidence="3" type="ORF">TorRG33x02_175060</name>
</gene>
<comment type="caution">
    <text evidence="3">The sequence shown here is derived from an EMBL/GenBank/DDBJ whole genome shotgun (WGS) entry which is preliminary data.</text>
</comment>
<evidence type="ECO:0008006" key="5">
    <source>
        <dbReference type="Google" id="ProtNLM"/>
    </source>
</evidence>
<dbReference type="OrthoDB" id="1886721at2759"/>
<sequence length="265" mass="29157">MALKDSSMNKTKSSSSSKKNNKKGNMFMCFWPVEHDPGDSGRVDPVLTYITVGKKERDEELDRPIKKGGSRRFSSALKAVNLLEESMAKKIKKGKSDKKSRNLTSESARYSYQTSSNRKKDFDFGHRIISRSASALATSSSAALAIANNPIALCSSCSSPIVTKTMLTESKSKHDDHVLKGYDSLDCGLILLLLNLVMLVFCGTFLAILCTSTWLYLMPHLMPAKKSLSLSSSSSSSSETNSSECKRKIVREVVLGRDRGSFRCV</sequence>
<dbReference type="EMBL" id="JXTC01000128">
    <property type="protein sequence ID" value="PON86674.1"/>
    <property type="molecule type" value="Genomic_DNA"/>
</dbReference>
<evidence type="ECO:0000313" key="4">
    <source>
        <dbReference type="Proteomes" id="UP000237000"/>
    </source>
</evidence>
<evidence type="ECO:0000256" key="2">
    <source>
        <dbReference type="SAM" id="Phobius"/>
    </source>
</evidence>
<protein>
    <recommendedName>
        <fullName evidence="5">Transmembrane protein</fullName>
    </recommendedName>
</protein>
<name>A0A2P5EMA0_TREOI</name>
<dbReference type="AlphaFoldDB" id="A0A2P5EMA0"/>
<proteinExistence type="predicted"/>